<proteinExistence type="predicted"/>
<gene>
    <name evidence="6" type="primary">tamB_2</name>
    <name evidence="6" type="ORF">IMCC3135_23680</name>
</gene>
<dbReference type="AlphaFoldDB" id="A0A2Z2NWC6"/>
<organism evidence="6 7">
    <name type="scientific">Granulosicoccus antarcticus IMCC3135</name>
    <dbReference type="NCBI Taxonomy" id="1192854"/>
    <lineage>
        <taxon>Bacteria</taxon>
        <taxon>Pseudomonadati</taxon>
        <taxon>Pseudomonadota</taxon>
        <taxon>Gammaproteobacteria</taxon>
        <taxon>Chromatiales</taxon>
        <taxon>Granulosicoccaceae</taxon>
        <taxon>Granulosicoccus</taxon>
    </lineage>
</organism>
<dbReference type="GO" id="GO:0009306">
    <property type="term" value="P:protein secretion"/>
    <property type="evidence" value="ECO:0007669"/>
    <property type="project" value="InterPro"/>
</dbReference>
<sequence length="1205" mass="126395">MIKRILKRTSLFLLLLILLIVGGISWIVGTESGFQQALALGKKFAPGTLEWDEADGKLIGPLRVRGFHYLQEGGIEARLGALDFDWRPSALFGSELAVDQLHLDGVEVHLAESAAEPEETSSGGELPDISLPVSISLADISVTNVAIFPAGQETAIEISSVALAASAEQSDVNLKNLDVIAPQGELHLAGKVQTSGDYPMDLTVSWQADIAQPSPLQGKGTLVGNLTQLQIDHQIAGFAMADIAATVSNVMQAPAWNASVEASLPNPESLSELLSGTPQITLKSSGTPDAYEAQATVNVTTTETGPVTVDADVNGSTEMLDIRSLIVRLSENGGELSASGQLAFATLEGDIQGQWQALSWPLEGEPQFTSPTGSFDVKGSLEKFKASLNTSVDGEAIPEGQWTVSLDGSATELSNFEVQGQTLDGTIAASGTASWENQPDWDVELVTEGINPGEQWSEFPGRINLDVSSKGQISDSGPQLTAQINQLSGRLREQPLAGSGSVRLDGEKLNIDNLIVTHGPSQLDANGQIDDQIALDFELDSPDLGTLMPELAGAISMSGNISGSKEAPMLNASGSANNVVYAENSVSKLDFSVDGGLAASVVSTLAIEASGITAGGQEISDIKLDGQGTQTKHSLVLSAETDQGDLVTQLDGGYESDTWNGFLSSLQLENTPAGNWGLREPVAISANAQKADVAQLCLDNSDKLGNICLLGNWLAEGDSNATLSISGLSPELAEAYLPPGLLVETELNADATAALGSDGSVNAEARIVLDSGKLTLNADTSPVEIGLEQTSIDATLRDNDATFDLATAFTDFGNLNVKGAVSELDGEGNLSGTLDADFPDLTLISAFAPQIQQVSGALKSNLSLGGTLETPQVEGELALVDFTAEIPETAMLIEDTQLSITGNPDGTMLIKGQSSSGEGQLDIEGDINPGTQALNISINGEQYQVANTSLMQAVISPELDIAMDDTGMRVNGKVTIPSAYINANGGNEGIKTVSSSSDVVYVSEEGEQAETPPSQLNLDVQIILGDSVEVEAGDFRGRLEGDLRVQQTPELAPRGTGTINVLNGDYVIYGQQLDMERGRILFSGGPVDNPSLDMQVARTVQEYDVVAGAKIQGTAQSPRLELYSDPPMPDASILSYILLGQPPGTTGGSYTLGKYLTPDLYVSYGIGLFDAINTFNMRYKLTDKLALEAESGSGSSADLIYTIEK</sequence>
<evidence type="ECO:0000256" key="4">
    <source>
        <dbReference type="ARBA" id="ARBA00023136"/>
    </source>
</evidence>
<dbReference type="RefSeq" id="WP_088919790.1">
    <property type="nucleotide sequence ID" value="NZ_CP018632.1"/>
</dbReference>
<dbReference type="GO" id="GO:0005886">
    <property type="term" value="C:plasma membrane"/>
    <property type="evidence" value="ECO:0007669"/>
    <property type="project" value="InterPro"/>
</dbReference>
<evidence type="ECO:0000259" key="5">
    <source>
        <dbReference type="Pfam" id="PF04357"/>
    </source>
</evidence>
<feature type="domain" description="Translocation and assembly module TamB C-terminal" evidence="5">
    <location>
        <begin position="915"/>
        <end position="1145"/>
    </location>
</feature>
<dbReference type="PANTHER" id="PTHR36985:SF1">
    <property type="entry name" value="TRANSLOCATION AND ASSEMBLY MODULE SUBUNIT TAMB"/>
    <property type="match status" value="1"/>
</dbReference>
<reference evidence="6 7" key="1">
    <citation type="submission" date="2016-12" db="EMBL/GenBank/DDBJ databases">
        <authorList>
            <person name="Song W.-J."/>
            <person name="Kurnit D.M."/>
        </authorList>
    </citation>
    <scope>NUCLEOTIDE SEQUENCE [LARGE SCALE GENOMIC DNA]</scope>
    <source>
        <strain evidence="6 7">IMCC3135</strain>
    </source>
</reference>
<feature type="domain" description="Translocation and assembly module TamB C-terminal" evidence="5">
    <location>
        <begin position="1146"/>
        <end position="1204"/>
    </location>
</feature>
<keyword evidence="7" id="KW-1185">Reference proteome</keyword>
<keyword evidence="4" id="KW-0472">Membrane</keyword>
<keyword evidence="3" id="KW-1133">Transmembrane helix</keyword>
<name>A0A2Z2NWC6_9GAMM</name>
<evidence type="ECO:0000256" key="3">
    <source>
        <dbReference type="ARBA" id="ARBA00022989"/>
    </source>
</evidence>
<evidence type="ECO:0000256" key="1">
    <source>
        <dbReference type="ARBA" id="ARBA00004167"/>
    </source>
</evidence>
<dbReference type="KEGG" id="gai:IMCC3135_23680"/>
<dbReference type="PANTHER" id="PTHR36985">
    <property type="entry name" value="TRANSLOCATION AND ASSEMBLY MODULE SUBUNIT TAMB"/>
    <property type="match status" value="1"/>
</dbReference>
<comment type="subcellular location">
    <subcellularLocation>
        <location evidence="1">Membrane</location>
        <topology evidence="1">Single-pass membrane protein</topology>
    </subcellularLocation>
</comment>
<keyword evidence="2" id="KW-0812">Transmembrane</keyword>
<dbReference type="Proteomes" id="UP000250079">
    <property type="component" value="Chromosome"/>
</dbReference>
<evidence type="ECO:0000256" key="2">
    <source>
        <dbReference type="ARBA" id="ARBA00022692"/>
    </source>
</evidence>
<dbReference type="GO" id="GO:0097347">
    <property type="term" value="C:TAM protein secretion complex"/>
    <property type="evidence" value="ECO:0007669"/>
    <property type="project" value="TreeGrafter"/>
</dbReference>
<dbReference type="OrthoDB" id="5555605at2"/>
<accession>A0A2Z2NWC6</accession>
<evidence type="ECO:0000313" key="7">
    <source>
        <dbReference type="Proteomes" id="UP000250079"/>
    </source>
</evidence>
<dbReference type="Pfam" id="PF04357">
    <property type="entry name" value="TamB"/>
    <property type="match status" value="2"/>
</dbReference>
<dbReference type="EMBL" id="CP018632">
    <property type="protein sequence ID" value="ASJ74805.1"/>
    <property type="molecule type" value="Genomic_DNA"/>
</dbReference>
<protein>
    <submittedName>
        <fullName evidence="6">Translocation and assembly module TamB</fullName>
    </submittedName>
</protein>
<dbReference type="InterPro" id="IPR007452">
    <property type="entry name" value="TamB_C"/>
</dbReference>
<evidence type="ECO:0000313" key="6">
    <source>
        <dbReference type="EMBL" id="ASJ74805.1"/>
    </source>
</evidence>